<dbReference type="OrthoDB" id="9809956at2"/>
<dbReference type="EMBL" id="CAQJ01000040">
    <property type="protein sequence ID" value="CCQ90754.1"/>
    <property type="molecule type" value="Genomic_DNA"/>
</dbReference>
<evidence type="ECO:0000256" key="2">
    <source>
        <dbReference type="ARBA" id="ARBA00012379"/>
    </source>
</evidence>
<evidence type="ECO:0000313" key="7">
    <source>
        <dbReference type="EMBL" id="CCQ90754.1"/>
    </source>
</evidence>
<dbReference type="EC" id="3.6.1.23" evidence="2"/>
<dbReference type="GO" id="GO:0004170">
    <property type="term" value="F:dUTP diphosphatase activity"/>
    <property type="evidence" value="ECO:0007669"/>
    <property type="project" value="UniProtKB-EC"/>
</dbReference>
<comment type="similarity">
    <text evidence="1">Belongs to the dUTPase family.</text>
</comment>
<dbReference type="GO" id="GO:0006226">
    <property type="term" value="P:dUMP biosynthetic process"/>
    <property type="evidence" value="ECO:0007669"/>
    <property type="project" value="InterPro"/>
</dbReference>
<dbReference type="Proteomes" id="UP000011704">
    <property type="component" value="Unassembled WGS sequence"/>
</dbReference>
<name>M1YYI3_NITG3</name>
<evidence type="ECO:0000256" key="1">
    <source>
        <dbReference type="ARBA" id="ARBA00006581"/>
    </source>
</evidence>
<dbReference type="PANTHER" id="PTHR11241">
    <property type="entry name" value="DEOXYURIDINE 5'-TRIPHOSPHATE NUCLEOTIDOHYDROLASE"/>
    <property type="match status" value="1"/>
</dbReference>
<evidence type="ECO:0000256" key="4">
    <source>
        <dbReference type="ARBA" id="ARBA00023080"/>
    </source>
</evidence>
<comment type="catalytic activity">
    <reaction evidence="5">
        <text>dUTP + H2O = dUMP + diphosphate + H(+)</text>
        <dbReference type="Rhea" id="RHEA:10248"/>
        <dbReference type="ChEBI" id="CHEBI:15377"/>
        <dbReference type="ChEBI" id="CHEBI:15378"/>
        <dbReference type="ChEBI" id="CHEBI:33019"/>
        <dbReference type="ChEBI" id="CHEBI:61555"/>
        <dbReference type="ChEBI" id="CHEBI:246422"/>
        <dbReference type="EC" id="3.6.1.23"/>
    </reaction>
</comment>
<dbReference type="SUPFAM" id="SSF51283">
    <property type="entry name" value="dUTPase-like"/>
    <property type="match status" value="1"/>
</dbReference>
<accession>M1YYI3</accession>
<dbReference type="AlphaFoldDB" id="M1YYI3"/>
<dbReference type="RefSeq" id="WP_005008667.1">
    <property type="nucleotide sequence ID" value="NZ_HG422173.1"/>
</dbReference>
<dbReference type="PANTHER" id="PTHR11241:SF0">
    <property type="entry name" value="DEOXYURIDINE 5'-TRIPHOSPHATE NUCLEOTIDOHYDROLASE"/>
    <property type="match status" value="1"/>
</dbReference>
<evidence type="ECO:0000313" key="8">
    <source>
        <dbReference type="Proteomes" id="UP000011704"/>
    </source>
</evidence>
<dbReference type="InterPro" id="IPR029054">
    <property type="entry name" value="dUTPase-like"/>
</dbReference>
<organism evidence="7 8">
    <name type="scientific">Nitrospina gracilis (strain 3/211)</name>
    <dbReference type="NCBI Taxonomy" id="1266370"/>
    <lineage>
        <taxon>Bacteria</taxon>
        <taxon>Pseudomonadati</taxon>
        <taxon>Nitrospinota/Tectimicrobiota group</taxon>
        <taxon>Nitrospinota</taxon>
        <taxon>Nitrospinia</taxon>
        <taxon>Nitrospinales</taxon>
        <taxon>Nitrospinaceae</taxon>
        <taxon>Nitrospina</taxon>
    </lineage>
</organism>
<gene>
    <name evidence="7" type="primary">dut</name>
    <name evidence="7" type="ORF">NITGR_360092</name>
</gene>
<dbReference type="STRING" id="1266370.NITGR_360092"/>
<dbReference type="CDD" id="cd07557">
    <property type="entry name" value="trimeric_dUTPase"/>
    <property type="match status" value="1"/>
</dbReference>
<dbReference type="GO" id="GO:0000287">
    <property type="term" value="F:magnesium ion binding"/>
    <property type="evidence" value="ECO:0007669"/>
    <property type="project" value="InterPro"/>
</dbReference>
<dbReference type="NCBIfam" id="NF001862">
    <property type="entry name" value="PRK00601.1"/>
    <property type="match status" value="1"/>
</dbReference>
<dbReference type="Gene3D" id="2.70.40.10">
    <property type="match status" value="1"/>
</dbReference>
<protein>
    <recommendedName>
        <fullName evidence="2">dUTP diphosphatase</fullName>
        <ecNumber evidence="2">3.6.1.23</ecNumber>
    </recommendedName>
</protein>
<evidence type="ECO:0000256" key="3">
    <source>
        <dbReference type="ARBA" id="ARBA00022801"/>
    </source>
</evidence>
<dbReference type="InterPro" id="IPR033704">
    <property type="entry name" value="dUTPase_trimeric"/>
</dbReference>
<keyword evidence="3 7" id="KW-0378">Hydrolase</keyword>
<keyword evidence="4" id="KW-0546">Nucleotide metabolism</keyword>
<dbReference type="GO" id="GO:0046081">
    <property type="term" value="P:dUTP catabolic process"/>
    <property type="evidence" value="ECO:0007669"/>
    <property type="project" value="InterPro"/>
</dbReference>
<evidence type="ECO:0000259" key="6">
    <source>
        <dbReference type="Pfam" id="PF00692"/>
    </source>
</evidence>
<proteinExistence type="inferred from homology"/>
<dbReference type="NCBIfam" id="TIGR00576">
    <property type="entry name" value="dut"/>
    <property type="match status" value="1"/>
</dbReference>
<dbReference type="InterPro" id="IPR036157">
    <property type="entry name" value="dUTPase-like_sf"/>
</dbReference>
<sequence length="140" mass="14786">MTDLIPTCRVQGEPLPVYTHPGDAGADLFAAADDVIPARGRKLIGTGIRIALPAGHAGLIWPRSGLAVKNGIDCGAGVIDSQYRGEVRVLLFNHSDEDVAVKKGDRIAQLLVQKVERVDFVPVEELDETARGANGFGSSG</sequence>
<evidence type="ECO:0000256" key="5">
    <source>
        <dbReference type="ARBA" id="ARBA00047686"/>
    </source>
</evidence>
<reference evidence="7 8" key="1">
    <citation type="journal article" date="2013" name="Front. Microbiol.">
        <title>The genome of Nitrospina gracilis illuminates the metabolism and evolution of the major marine nitrite oxidizer.</title>
        <authorList>
            <person name="Luecker S."/>
            <person name="Nowka B."/>
            <person name="Rattei T."/>
            <person name="Spieck E."/>
            <person name="and Daims H."/>
        </authorList>
    </citation>
    <scope>NUCLEOTIDE SEQUENCE [LARGE SCALE GENOMIC DNA]</scope>
    <source>
        <strain evidence="7 8">3/211</strain>
    </source>
</reference>
<keyword evidence="8" id="KW-1185">Reference proteome</keyword>
<dbReference type="HOGENOM" id="CLU_068508_1_3_0"/>
<dbReference type="FunCoup" id="M1YYI3">
    <property type="interactions" value="373"/>
</dbReference>
<dbReference type="InParanoid" id="M1YYI3"/>
<comment type="caution">
    <text evidence="7">The sequence shown here is derived from an EMBL/GenBank/DDBJ whole genome shotgun (WGS) entry which is preliminary data.</text>
</comment>
<dbReference type="Pfam" id="PF00692">
    <property type="entry name" value="dUTPase"/>
    <property type="match status" value="1"/>
</dbReference>
<dbReference type="InterPro" id="IPR008181">
    <property type="entry name" value="dUTPase"/>
</dbReference>
<feature type="domain" description="dUTPase-like" evidence="6">
    <location>
        <begin position="15"/>
        <end position="140"/>
    </location>
</feature>